<evidence type="ECO:0000256" key="5">
    <source>
        <dbReference type="ARBA" id="ARBA00022833"/>
    </source>
</evidence>
<feature type="domain" description="NR LBD" evidence="13">
    <location>
        <begin position="197"/>
        <end position="453"/>
    </location>
</feature>
<keyword evidence="7 11" id="KW-0238">DNA-binding</keyword>
<dbReference type="SUPFAM" id="SSF48508">
    <property type="entry name" value="Nuclear receptor ligand-binding domain"/>
    <property type="match status" value="1"/>
</dbReference>
<dbReference type="SMART" id="SM00399">
    <property type="entry name" value="ZnF_C4"/>
    <property type="match status" value="1"/>
</dbReference>
<dbReference type="InterPro" id="IPR001628">
    <property type="entry name" value="Znf_hrmn_rcpt"/>
</dbReference>
<sequence length="453" mass="52148">MSLSQTMVQNKYMQLKNQKIMSAAARTFISIHIGVCFDEMDSPGSSAPSPPDLTIIPKISSKKCQICENPAHGKHFGAVTCRACAAFFRRFGISNNFKPCKTENKCSFRKNGYFSCKKCRMQRCLQFGMTIDNFQFDREPFNPLKMNVGIPQTVDTFSGRPSLILFSAPSGSSGPKRYIDVQFLVDRAVEVLLNGSETPYQVSNVLQKLAIGLQNIRGPQQKVSQIVTKIGKEGIFKLWEEEMLRMAKWLTYFDDFQRLPHSVQIEILNGVWFLFGRLENIASTALARKRKLCKDDMVMTCVNKNVLICDLRTLEIDLSWCSKYTFQQLKFFDQYDDLRQLDILINAMLDLEPTHEELSYMICQLCFHQVGKKLQGNILKTVEKLQEVLSNNLHDYYVNQMNQPKYSKRIARMMKINNTVEQCLYRDRVKADLMKVFEVFHVECSHPGIFLNA</sequence>
<keyword evidence="6 11" id="KW-0805">Transcription regulation</keyword>
<protein>
    <submittedName>
        <fullName evidence="14">Nuclear Hormone Receptor family</fullName>
    </submittedName>
</protein>
<dbReference type="WormBase" id="M02H5.6a">
    <property type="protein sequence ID" value="CE50701"/>
    <property type="gene ID" value="WBGene00003688"/>
    <property type="gene designation" value="nhr-98"/>
</dbReference>
<evidence type="ECO:0000256" key="7">
    <source>
        <dbReference type="ARBA" id="ARBA00023125"/>
    </source>
</evidence>
<dbReference type="CDD" id="cd06960">
    <property type="entry name" value="NR_DBD_HNF4A"/>
    <property type="match status" value="1"/>
</dbReference>
<name>A0A0K3ASR1_CAEEL</name>
<dbReference type="SMART" id="SM00430">
    <property type="entry name" value="HOLI"/>
    <property type="match status" value="1"/>
</dbReference>
<dbReference type="RefSeq" id="NP_001300155.1">
    <property type="nucleotide sequence ID" value="NM_001313226.3"/>
</dbReference>
<dbReference type="AGR" id="WB:WBGene00003688"/>
<evidence type="ECO:0000256" key="1">
    <source>
        <dbReference type="ARBA" id="ARBA00004123"/>
    </source>
</evidence>
<evidence type="ECO:0000256" key="6">
    <source>
        <dbReference type="ARBA" id="ARBA00023015"/>
    </source>
</evidence>
<dbReference type="Gene3D" id="1.10.565.10">
    <property type="entry name" value="Retinoid X Receptor"/>
    <property type="match status" value="1"/>
</dbReference>
<dbReference type="InterPro" id="IPR013088">
    <property type="entry name" value="Znf_NHR/GATA"/>
</dbReference>
<dbReference type="Gene3D" id="3.30.50.10">
    <property type="entry name" value="Erythroid Transcription Factor GATA-1, subunit A"/>
    <property type="match status" value="1"/>
</dbReference>
<evidence type="ECO:0000256" key="10">
    <source>
        <dbReference type="ARBA" id="ARBA00023242"/>
    </source>
</evidence>
<keyword evidence="8 11" id="KW-0804">Transcription</keyword>
<dbReference type="CTD" id="178568"/>
<organism evidence="14 15">
    <name type="scientific">Caenorhabditis elegans</name>
    <dbReference type="NCBI Taxonomy" id="6239"/>
    <lineage>
        <taxon>Eukaryota</taxon>
        <taxon>Metazoa</taxon>
        <taxon>Ecdysozoa</taxon>
        <taxon>Nematoda</taxon>
        <taxon>Chromadorea</taxon>
        <taxon>Rhabditida</taxon>
        <taxon>Rhabditina</taxon>
        <taxon>Rhabditomorpha</taxon>
        <taxon>Rhabditoidea</taxon>
        <taxon>Rhabditidae</taxon>
        <taxon>Peloderinae</taxon>
        <taxon>Caenorhabditis</taxon>
    </lineage>
</organism>
<dbReference type="GeneID" id="178568"/>
<evidence type="ECO:0000313" key="15">
    <source>
        <dbReference type="Proteomes" id="UP000001940"/>
    </source>
</evidence>
<dbReference type="InterPro" id="IPR051152">
    <property type="entry name" value="C.elegans_Orphan_NR"/>
</dbReference>
<feature type="domain" description="Nuclear receptor" evidence="12">
    <location>
        <begin position="61"/>
        <end position="136"/>
    </location>
</feature>
<gene>
    <name evidence="14 16" type="primary">nhr-98</name>
    <name evidence="14" type="ORF">CELE_M02H5.6</name>
    <name evidence="16" type="ORF">M02H5.6</name>
</gene>
<dbReference type="AlphaFoldDB" id="A0A0K3ASR1"/>
<evidence type="ECO:0000256" key="9">
    <source>
        <dbReference type="ARBA" id="ARBA00023170"/>
    </source>
</evidence>
<evidence type="ECO:0000259" key="12">
    <source>
        <dbReference type="PROSITE" id="PS51030"/>
    </source>
</evidence>
<keyword evidence="3 11" id="KW-0479">Metal-binding</keyword>
<comment type="similarity">
    <text evidence="2 11">Belongs to the nuclear hormone receptor family.</text>
</comment>
<keyword evidence="10 11" id="KW-0539">Nucleus</keyword>
<comment type="subcellular location">
    <subcellularLocation>
        <location evidence="1 11">Nucleus</location>
    </subcellularLocation>
</comment>
<dbReference type="OrthoDB" id="5792662at2759"/>
<dbReference type="PANTHER" id="PTHR45680">
    <property type="entry name" value="NUCLEAR HORMONE RECEPTOR FAMILY"/>
    <property type="match status" value="1"/>
</dbReference>
<evidence type="ECO:0000256" key="8">
    <source>
        <dbReference type="ARBA" id="ARBA00023163"/>
    </source>
</evidence>
<evidence type="ECO:0000256" key="11">
    <source>
        <dbReference type="RuleBase" id="RU004334"/>
    </source>
</evidence>
<dbReference type="Pfam" id="PF00104">
    <property type="entry name" value="Hormone_recep"/>
    <property type="match status" value="1"/>
</dbReference>
<dbReference type="KEGG" id="cel:CELE_M02H5.6"/>
<evidence type="ECO:0000256" key="3">
    <source>
        <dbReference type="ARBA" id="ARBA00022723"/>
    </source>
</evidence>
<evidence type="ECO:0000313" key="16">
    <source>
        <dbReference type="WormBase" id="M02H5.6a"/>
    </source>
</evidence>
<dbReference type="Pfam" id="PF00105">
    <property type="entry name" value="zf-C4"/>
    <property type="match status" value="1"/>
</dbReference>
<keyword evidence="4 11" id="KW-0863">Zinc-finger</keyword>
<accession>A0A0K3ASR1</accession>
<dbReference type="InterPro" id="IPR035500">
    <property type="entry name" value="NHR-like_dom_sf"/>
</dbReference>
<dbReference type="PROSITE" id="PS51030">
    <property type="entry name" value="NUCLEAR_REC_DBD_2"/>
    <property type="match status" value="1"/>
</dbReference>
<evidence type="ECO:0000256" key="4">
    <source>
        <dbReference type="ARBA" id="ARBA00022771"/>
    </source>
</evidence>
<dbReference type="SUPFAM" id="SSF57716">
    <property type="entry name" value="Glucocorticoid receptor-like (DNA-binding domain)"/>
    <property type="match status" value="1"/>
</dbReference>
<dbReference type="Bgee" id="WBGene00003688">
    <property type="expression patterns" value="Expressed in pharyngeal muscle cell (C elegans) and 3 other cell types or tissues"/>
</dbReference>
<dbReference type="GO" id="GO:0000978">
    <property type="term" value="F:RNA polymerase II cis-regulatory region sequence-specific DNA binding"/>
    <property type="evidence" value="ECO:0007669"/>
    <property type="project" value="InterPro"/>
</dbReference>
<dbReference type="InterPro" id="IPR000536">
    <property type="entry name" value="Nucl_hrmn_rcpt_lig-bd"/>
</dbReference>
<evidence type="ECO:0000256" key="2">
    <source>
        <dbReference type="ARBA" id="ARBA00005993"/>
    </source>
</evidence>
<dbReference type="ExpressionAtlas" id="A0A0K3ASR1">
    <property type="expression patterns" value="baseline and differential"/>
</dbReference>
<keyword evidence="9 11" id="KW-0675">Receptor</keyword>
<dbReference type="PANTHER" id="PTHR45680:SF5">
    <property type="entry name" value="NUCLEAR HORMONE RECEPTOR FAMILY-RELATED"/>
    <property type="match status" value="1"/>
</dbReference>
<dbReference type="InterPro" id="IPR049636">
    <property type="entry name" value="HNF4-like_DBD"/>
</dbReference>
<evidence type="ECO:0000259" key="13">
    <source>
        <dbReference type="PROSITE" id="PS51843"/>
    </source>
</evidence>
<dbReference type="OMA" id="ALWEDDM"/>
<keyword evidence="15" id="KW-1185">Reference proteome</keyword>
<proteinExistence type="inferred from homology"/>
<evidence type="ECO:0000313" key="14">
    <source>
        <dbReference type="EMBL" id="CTQ86854.1"/>
    </source>
</evidence>
<keyword evidence="5 11" id="KW-0862">Zinc</keyword>
<dbReference type="SMR" id="A0A0K3ASR1"/>
<reference evidence="14 15" key="1">
    <citation type="journal article" date="1998" name="Science">
        <title>Genome sequence of the nematode C. elegans: a platform for investigating biology.</title>
        <authorList>
            <consortium name="The C. elegans sequencing consortium"/>
            <person name="Sulson J.E."/>
            <person name="Waterston R."/>
        </authorList>
    </citation>
    <scope>NUCLEOTIDE SEQUENCE [LARGE SCALE GENOMIC DNA]</scope>
    <source>
        <strain evidence="14 15">Bristol N2</strain>
    </source>
</reference>
<dbReference type="PROSITE" id="PS00031">
    <property type="entry name" value="NUCLEAR_REC_DBD_1"/>
    <property type="match status" value="1"/>
</dbReference>
<dbReference type="GO" id="GO:0008270">
    <property type="term" value="F:zinc ion binding"/>
    <property type="evidence" value="ECO:0007669"/>
    <property type="project" value="UniProtKB-KW"/>
</dbReference>
<dbReference type="GO" id="GO:0005634">
    <property type="term" value="C:nucleus"/>
    <property type="evidence" value="ECO:0007669"/>
    <property type="project" value="UniProtKB-SubCell"/>
</dbReference>
<dbReference type="EMBL" id="BX284605">
    <property type="protein sequence ID" value="CTQ86854.1"/>
    <property type="molecule type" value="Genomic_DNA"/>
</dbReference>
<dbReference type="GO" id="GO:0003700">
    <property type="term" value="F:DNA-binding transcription factor activity"/>
    <property type="evidence" value="ECO:0007669"/>
    <property type="project" value="InterPro"/>
</dbReference>
<dbReference type="PRINTS" id="PR00047">
    <property type="entry name" value="STROIDFINGER"/>
</dbReference>
<dbReference type="PROSITE" id="PS51843">
    <property type="entry name" value="NR_LBD"/>
    <property type="match status" value="1"/>
</dbReference>
<dbReference type="Proteomes" id="UP000001940">
    <property type="component" value="Chromosome V"/>
</dbReference>